<dbReference type="Proteomes" id="UP000696280">
    <property type="component" value="Unassembled WGS sequence"/>
</dbReference>
<name>A0A9N9L695_9HELO</name>
<dbReference type="Pfam" id="PF20150">
    <property type="entry name" value="2EXR"/>
    <property type="match status" value="1"/>
</dbReference>
<evidence type="ECO:0000259" key="1">
    <source>
        <dbReference type="Pfam" id="PF20150"/>
    </source>
</evidence>
<proteinExistence type="predicted"/>
<dbReference type="PANTHER" id="PTHR35910:SF6">
    <property type="entry name" value="2EXR DOMAIN-CONTAINING PROTEIN"/>
    <property type="match status" value="1"/>
</dbReference>
<evidence type="ECO:0000313" key="2">
    <source>
        <dbReference type="EMBL" id="CAG8960896.1"/>
    </source>
</evidence>
<evidence type="ECO:0000313" key="3">
    <source>
        <dbReference type="Proteomes" id="UP000696280"/>
    </source>
</evidence>
<dbReference type="OrthoDB" id="3513892at2759"/>
<feature type="domain" description="2EXR" evidence="1">
    <location>
        <begin position="64"/>
        <end position="152"/>
    </location>
</feature>
<dbReference type="EMBL" id="CAJVRL010000103">
    <property type="protein sequence ID" value="CAG8960896.1"/>
    <property type="molecule type" value="Genomic_DNA"/>
</dbReference>
<dbReference type="InterPro" id="IPR045518">
    <property type="entry name" value="2EXR"/>
</dbReference>
<comment type="caution">
    <text evidence="2">The sequence shown here is derived from an EMBL/GenBank/DDBJ whole genome shotgun (WGS) entry which is preliminary data.</text>
</comment>
<dbReference type="PANTHER" id="PTHR35910">
    <property type="entry name" value="2EXR DOMAIN-CONTAINING PROTEIN"/>
    <property type="match status" value="1"/>
</dbReference>
<protein>
    <recommendedName>
        <fullName evidence="1">2EXR domain-containing protein</fullName>
    </recommendedName>
</protein>
<gene>
    <name evidence="2" type="ORF">HYFRA_00002433</name>
</gene>
<dbReference type="AlphaFoldDB" id="A0A9N9L695"/>
<keyword evidence="3" id="KW-1185">Reference proteome</keyword>
<sequence length="350" mass="40102">MNLFVRFLLRKLRAAEQQDHTRRFIETAAQAPAAPEEGTFQSLPSTLSTSGGLKYHNTPQVQDFRLFLDLPAELRQKIWRMATLVPRVVELIHDRSTEHGVIASLSGNCHLLAVNHEARTEAKTLLTYFENGVSDEYGPEPITAVNTALDTLCFTFPYGDRATTLLEALISSPEDPAFPLPKGRRLRSVAFSVDHWMRFTTHEYDNFGNLEDRKLSRVQMAFRYFGVEEVFLIISRRTSGNAKPVALKSPTMTPYEIMSRPGNDPFSRNLRDFITSRMVATNYQCGWNYLDASMTMAFKDVHTQRLRKRNELLTRGVSMDTIDTNPQHTWLRHCDGEYTSPVFKFREIVD</sequence>
<reference evidence="2" key="1">
    <citation type="submission" date="2021-07" db="EMBL/GenBank/DDBJ databases">
        <authorList>
            <person name="Durling M."/>
        </authorList>
    </citation>
    <scope>NUCLEOTIDE SEQUENCE</scope>
</reference>
<accession>A0A9N9L695</accession>
<organism evidence="2 3">
    <name type="scientific">Hymenoscyphus fraxineus</name>
    <dbReference type="NCBI Taxonomy" id="746836"/>
    <lineage>
        <taxon>Eukaryota</taxon>
        <taxon>Fungi</taxon>
        <taxon>Dikarya</taxon>
        <taxon>Ascomycota</taxon>
        <taxon>Pezizomycotina</taxon>
        <taxon>Leotiomycetes</taxon>
        <taxon>Helotiales</taxon>
        <taxon>Helotiaceae</taxon>
        <taxon>Hymenoscyphus</taxon>
    </lineage>
</organism>